<accession>A0A9P2TCQ9</accession>
<dbReference type="InterPro" id="IPR041796">
    <property type="entry name" value="Mre11_N"/>
</dbReference>
<dbReference type="InterPro" id="IPR004843">
    <property type="entry name" value="Calcineurin-like_PHP"/>
</dbReference>
<dbReference type="PIRSF" id="PIRSF033091">
    <property type="entry name" value="Pesterase_YhaO"/>
    <property type="match status" value="1"/>
</dbReference>
<dbReference type="RefSeq" id="WP_011291447.1">
    <property type="nucleotide sequence ID" value="NZ_AOSG01000025.1"/>
</dbReference>
<comment type="caution">
    <text evidence="3">The sequence shown here is derived from an EMBL/GenBank/DDBJ whole genome shotgun (WGS) entry which is preliminary data.</text>
</comment>
<keyword evidence="4" id="KW-1185">Reference proteome</keyword>
<reference evidence="3 4" key="1">
    <citation type="journal article" date="2013" name="Genome Announc.">
        <title>Draft Genome Sequence of the Lignocellulose Decomposer Thermobifida fusca Strain TM51.</title>
        <authorList>
            <person name="Toth A."/>
            <person name="Barna T."/>
            <person name="Nagy I."/>
            <person name="Horvath B."/>
            <person name="Nagy I."/>
            <person name="Tancsics A."/>
            <person name="Kriszt B."/>
            <person name="Baka E."/>
            <person name="Fekete C."/>
            <person name="Kukolya J."/>
        </authorList>
    </citation>
    <scope>NUCLEOTIDE SEQUENCE [LARGE SCALE GENOMIC DNA]</scope>
    <source>
        <strain evidence="3 4">TM51</strain>
    </source>
</reference>
<dbReference type="InterPro" id="IPR029052">
    <property type="entry name" value="Metallo-depent_PP-like"/>
</dbReference>
<evidence type="ECO:0000313" key="3">
    <source>
        <dbReference type="EMBL" id="EOR71886.1"/>
    </source>
</evidence>
<dbReference type="AlphaFoldDB" id="A0A9P2TCQ9"/>
<dbReference type="EMBL" id="AOSG01000025">
    <property type="protein sequence ID" value="EOR71886.1"/>
    <property type="molecule type" value="Genomic_DNA"/>
</dbReference>
<evidence type="ECO:0000313" key="4">
    <source>
        <dbReference type="Proteomes" id="UP000014184"/>
    </source>
</evidence>
<dbReference type="PANTHER" id="PTHR30337:SF7">
    <property type="entry name" value="PHOSPHOESTERASE"/>
    <property type="match status" value="1"/>
</dbReference>
<organism evidence="3 4">
    <name type="scientific">Thermobifida fusca TM51</name>
    <dbReference type="NCBI Taxonomy" id="1169414"/>
    <lineage>
        <taxon>Bacteria</taxon>
        <taxon>Bacillati</taxon>
        <taxon>Actinomycetota</taxon>
        <taxon>Actinomycetes</taxon>
        <taxon>Streptosporangiales</taxon>
        <taxon>Nocardiopsidaceae</taxon>
        <taxon>Thermobifida</taxon>
    </lineage>
</organism>
<proteinExistence type="predicted"/>
<dbReference type="GO" id="GO:0004527">
    <property type="term" value="F:exonuclease activity"/>
    <property type="evidence" value="ECO:0007669"/>
    <property type="project" value="UniProtKB-KW"/>
</dbReference>
<dbReference type="PANTHER" id="PTHR30337">
    <property type="entry name" value="COMPONENT OF ATP-DEPENDENT DSDNA EXONUCLEASE"/>
    <property type="match status" value="1"/>
</dbReference>
<protein>
    <submittedName>
        <fullName evidence="3">Phosphoesterase YhaO-DNA repair exonuclease</fullName>
    </submittedName>
</protein>
<sequence>MKLLHAADLHIDSPLRGLSRYEGAPADQLRGATRQALENLVTLALEEEVTAVLLAGDIYDGDWPDYNTGLFFTRQMTRLCDAGIPVYLIAGNHDAANLMTRTLTASLPKNVHYFPTERPATVVDEQRGLAVHGQGFAQREVRANLAEHYPAPRSGLFNVGLLHTALTGREGHEPYAPCRIDQLVDHGYEYWALGHVHQRQVEYDADVKVVFPGNIQGRNVREAGPKGCTLVTVDDRHRVTGLRHHDLDTAARWHELRVDVRSARDVSDVLTLVSEQLDKELAGDTEPNRVHAVRVVVEGPTDAHEQLHRDHEKLLNELRAIAAQRPDTWLEKLRVKTSPPEERLDAAHADELVGELWRTAARLSASPEQLTEVIASAELLGKLPLQLREELSDPQRQRDLLAEAVELLAAELGGAQ</sequence>
<dbReference type="Proteomes" id="UP000014184">
    <property type="component" value="Unassembled WGS sequence"/>
</dbReference>
<keyword evidence="3" id="KW-0540">Nuclease</keyword>
<dbReference type="Gene3D" id="3.60.21.10">
    <property type="match status" value="1"/>
</dbReference>
<feature type="domain" description="Calcineurin-like phosphoesterase" evidence="2">
    <location>
        <begin position="1"/>
        <end position="198"/>
    </location>
</feature>
<gene>
    <name evidence="3" type="ORF">TM51_05417</name>
</gene>
<dbReference type="SUPFAM" id="SSF56300">
    <property type="entry name" value="Metallo-dependent phosphatases"/>
    <property type="match status" value="1"/>
</dbReference>
<dbReference type="InterPro" id="IPR050535">
    <property type="entry name" value="DNA_Repair-Maintenance_Comp"/>
</dbReference>
<evidence type="ECO:0000259" key="2">
    <source>
        <dbReference type="Pfam" id="PF00149"/>
    </source>
</evidence>
<keyword evidence="1" id="KW-0378">Hydrolase</keyword>
<dbReference type="InterPro" id="IPR014576">
    <property type="entry name" value="Pesterase_YhaO"/>
</dbReference>
<name>A0A9P2TCQ9_THEFU</name>
<evidence type="ECO:0000256" key="1">
    <source>
        <dbReference type="ARBA" id="ARBA00022801"/>
    </source>
</evidence>
<keyword evidence="3" id="KW-0269">Exonuclease</keyword>
<dbReference type="Pfam" id="PF00149">
    <property type="entry name" value="Metallophos"/>
    <property type="match status" value="1"/>
</dbReference>
<dbReference type="CDD" id="cd00840">
    <property type="entry name" value="MPP_Mre11_N"/>
    <property type="match status" value="1"/>
</dbReference>